<dbReference type="PANTHER" id="PTHR33481:SF1">
    <property type="entry name" value="ENDONUCLEASE_EXONUCLEASE_PHOSPHATASE DOMAIN-CONTAINING PROTEIN-RELATED"/>
    <property type="match status" value="1"/>
</dbReference>
<comment type="caution">
    <text evidence="1">The sequence shown here is derived from an EMBL/GenBank/DDBJ whole genome shotgun (WGS) entry which is preliminary data.</text>
</comment>
<proteinExistence type="predicted"/>
<dbReference type="EMBL" id="AVOT02105988">
    <property type="protein sequence ID" value="MBW0579816.1"/>
    <property type="molecule type" value="Genomic_DNA"/>
</dbReference>
<organism evidence="1 2">
    <name type="scientific">Austropuccinia psidii MF-1</name>
    <dbReference type="NCBI Taxonomy" id="1389203"/>
    <lineage>
        <taxon>Eukaryota</taxon>
        <taxon>Fungi</taxon>
        <taxon>Dikarya</taxon>
        <taxon>Basidiomycota</taxon>
        <taxon>Pucciniomycotina</taxon>
        <taxon>Pucciniomycetes</taxon>
        <taxon>Pucciniales</taxon>
        <taxon>Sphaerophragmiaceae</taxon>
        <taxon>Austropuccinia</taxon>
    </lineage>
</organism>
<dbReference type="OrthoDB" id="2655573at2759"/>
<dbReference type="PANTHER" id="PTHR33481">
    <property type="entry name" value="REVERSE TRANSCRIPTASE"/>
    <property type="match status" value="1"/>
</dbReference>
<dbReference type="Gene3D" id="3.30.420.10">
    <property type="entry name" value="Ribonuclease H-like superfamily/Ribonuclease H"/>
    <property type="match status" value="1"/>
</dbReference>
<dbReference type="InterPro" id="IPR012337">
    <property type="entry name" value="RNaseH-like_sf"/>
</dbReference>
<dbReference type="GO" id="GO:0003676">
    <property type="term" value="F:nucleic acid binding"/>
    <property type="evidence" value="ECO:0007669"/>
    <property type="project" value="InterPro"/>
</dbReference>
<sequence>MSTKWLGLTLDTGLTYQQHINQLAHKATATLHQIQRISNKYHGLNSAGTRLLIKTILFPRMLFGGVLWLNERSKSKFNETLQLISNKAARLVMGVQKSTPIAFLKRNSRLQSFLHIHIKQTHKLILRLHTKEDNPVKNIVNDKLNNIRKNCKSAIHKVISKEALTVKLSSSTETVKLHPIPPWLPPHPLSNLGIDKETARKKVLELLDASKKEDIMIFTDGSDIPNIGKGEAAIIEKENIIIKKHIPATSKVTNYETELVGLIFAIEAARRVITKSCITGEKLGTI</sequence>
<accession>A0A9Q3PZR3</accession>
<dbReference type="SUPFAM" id="SSF53098">
    <property type="entry name" value="Ribonuclease H-like"/>
    <property type="match status" value="1"/>
</dbReference>
<gene>
    <name evidence="1" type="ORF">O181_119531</name>
</gene>
<evidence type="ECO:0000313" key="1">
    <source>
        <dbReference type="EMBL" id="MBW0579816.1"/>
    </source>
</evidence>
<protein>
    <recommendedName>
        <fullName evidence="3">RNase H type-1 domain-containing protein</fullName>
    </recommendedName>
</protein>
<dbReference type="Proteomes" id="UP000765509">
    <property type="component" value="Unassembled WGS sequence"/>
</dbReference>
<name>A0A9Q3PZR3_9BASI</name>
<keyword evidence="2" id="KW-1185">Reference proteome</keyword>
<dbReference type="AlphaFoldDB" id="A0A9Q3PZR3"/>
<evidence type="ECO:0000313" key="2">
    <source>
        <dbReference type="Proteomes" id="UP000765509"/>
    </source>
</evidence>
<reference evidence="1" key="1">
    <citation type="submission" date="2021-03" db="EMBL/GenBank/DDBJ databases">
        <title>Draft genome sequence of rust myrtle Austropuccinia psidii MF-1, a brazilian biotype.</title>
        <authorList>
            <person name="Quecine M.C."/>
            <person name="Pachon D.M.R."/>
            <person name="Bonatelli M.L."/>
            <person name="Correr F.H."/>
            <person name="Franceschini L.M."/>
            <person name="Leite T.F."/>
            <person name="Margarido G.R.A."/>
            <person name="Almeida C.A."/>
            <person name="Ferrarezi J.A."/>
            <person name="Labate C.A."/>
        </authorList>
    </citation>
    <scope>NUCLEOTIDE SEQUENCE</scope>
    <source>
        <strain evidence="1">MF-1</strain>
    </source>
</reference>
<dbReference type="InterPro" id="IPR036397">
    <property type="entry name" value="RNaseH_sf"/>
</dbReference>
<evidence type="ECO:0008006" key="3">
    <source>
        <dbReference type="Google" id="ProtNLM"/>
    </source>
</evidence>